<proteinExistence type="predicted"/>
<protein>
    <recommendedName>
        <fullName evidence="3">LisH domain-containing protein</fullName>
    </recommendedName>
</protein>
<sequence length="237" mass="27462">MKARQLSRFYDTTGTSKNNISKDMERIDFLMDPINYFISQTFSHSGIMSASKLFKEHSKFLKKPNGLPISHVTKTDLTSLLYYFFKTAEPSRPISIRDLSRASFVNKDKIFTYLAYNYPSLMLQINDILPRFDFFQKLHDVSSFTNKWNDEIARIQSIKNTLPKLQSDNTTGNHTNSVINSSSENVFQDPTIINDFSTFQNLDLGNDSFESYEFFAPEYSNNDDGLIADFLSHYNFF</sequence>
<keyword evidence="2" id="KW-1185">Reference proteome</keyword>
<gene>
    <name evidence="1" type="ORF">M9Y10_035675</name>
</gene>
<dbReference type="Proteomes" id="UP001470230">
    <property type="component" value="Unassembled WGS sequence"/>
</dbReference>
<reference evidence="1 2" key="1">
    <citation type="submission" date="2024-04" db="EMBL/GenBank/DDBJ databases">
        <title>Tritrichomonas musculus Genome.</title>
        <authorList>
            <person name="Alves-Ferreira E."/>
            <person name="Grigg M."/>
            <person name="Lorenzi H."/>
            <person name="Galac M."/>
        </authorList>
    </citation>
    <scope>NUCLEOTIDE SEQUENCE [LARGE SCALE GENOMIC DNA]</scope>
    <source>
        <strain evidence="1 2">EAF2021</strain>
    </source>
</reference>
<comment type="caution">
    <text evidence="1">The sequence shown here is derived from an EMBL/GenBank/DDBJ whole genome shotgun (WGS) entry which is preliminary data.</text>
</comment>
<evidence type="ECO:0008006" key="3">
    <source>
        <dbReference type="Google" id="ProtNLM"/>
    </source>
</evidence>
<name>A0ABR2GWH2_9EUKA</name>
<dbReference type="EMBL" id="JAPFFF010000056">
    <property type="protein sequence ID" value="KAK8838255.1"/>
    <property type="molecule type" value="Genomic_DNA"/>
</dbReference>
<organism evidence="1 2">
    <name type="scientific">Tritrichomonas musculus</name>
    <dbReference type="NCBI Taxonomy" id="1915356"/>
    <lineage>
        <taxon>Eukaryota</taxon>
        <taxon>Metamonada</taxon>
        <taxon>Parabasalia</taxon>
        <taxon>Tritrichomonadida</taxon>
        <taxon>Tritrichomonadidae</taxon>
        <taxon>Tritrichomonas</taxon>
    </lineage>
</organism>
<accession>A0ABR2GWH2</accession>
<evidence type="ECO:0000313" key="2">
    <source>
        <dbReference type="Proteomes" id="UP001470230"/>
    </source>
</evidence>
<evidence type="ECO:0000313" key="1">
    <source>
        <dbReference type="EMBL" id="KAK8838255.1"/>
    </source>
</evidence>